<proteinExistence type="predicted"/>
<reference evidence="4" key="1">
    <citation type="journal article" date="2020" name="Stud. Mycol.">
        <title>101 Dothideomycetes genomes: a test case for predicting lifestyles and emergence of pathogens.</title>
        <authorList>
            <person name="Haridas S."/>
            <person name="Albert R."/>
            <person name="Binder M."/>
            <person name="Bloem J."/>
            <person name="Labutti K."/>
            <person name="Salamov A."/>
            <person name="Andreopoulos B."/>
            <person name="Baker S."/>
            <person name="Barry K."/>
            <person name="Bills G."/>
            <person name="Bluhm B."/>
            <person name="Cannon C."/>
            <person name="Castanera R."/>
            <person name="Culley D."/>
            <person name="Daum C."/>
            <person name="Ezra D."/>
            <person name="Gonzalez J."/>
            <person name="Henrissat B."/>
            <person name="Kuo A."/>
            <person name="Liang C."/>
            <person name="Lipzen A."/>
            <person name="Lutzoni F."/>
            <person name="Magnuson J."/>
            <person name="Mondo S."/>
            <person name="Nolan M."/>
            <person name="Ohm R."/>
            <person name="Pangilinan J."/>
            <person name="Park H.-J."/>
            <person name="Ramirez L."/>
            <person name="Alfaro M."/>
            <person name="Sun H."/>
            <person name="Tritt A."/>
            <person name="Yoshinaga Y."/>
            <person name="Zwiers L.-H."/>
            <person name="Turgeon B."/>
            <person name="Goodwin S."/>
            <person name="Spatafora J."/>
            <person name="Crous P."/>
            <person name="Grigoriev I."/>
        </authorList>
    </citation>
    <scope>NUCLEOTIDE SEQUENCE</scope>
    <source>
        <strain evidence="4">CBS 627.86</strain>
    </source>
</reference>
<keyword evidence="5" id="KW-1185">Reference proteome</keyword>
<gene>
    <name evidence="4" type="ORF">BDV96DRAFT_601260</name>
</gene>
<dbReference type="GO" id="GO:0008270">
    <property type="term" value="F:zinc ion binding"/>
    <property type="evidence" value="ECO:0007669"/>
    <property type="project" value="UniProtKB-KW"/>
</dbReference>
<dbReference type="InterPro" id="IPR001878">
    <property type="entry name" value="Znf_CCHC"/>
</dbReference>
<dbReference type="Proteomes" id="UP000799770">
    <property type="component" value="Unassembled WGS sequence"/>
</dbReference>
<feature type="compositionally biased region" description="Basic residues" evidence="2">
    <location>
        <begin position="273"/>
        <end position="285"/>
    </location>
</feature>
<dbReference type="SMART" id="SM00343">
    <property type="entry name" value="ZnF_C2HC"/>
    <property type="match status" value="1"/>
</dbReference>
<accession>A0A6A5Z3Y4</accession>
<feature type="compositionally biased region" description="Acidic residues" evidence="2">
    <location>
        <begin position="147"/>
        <end position="177"/>
    </location>
</feature>
<feature type="region of interest" description="Disordered" evidence="2">
    <location>
        <begin position="1"/>
        <end position="103"/>
    </location>
</feature>
<evidence type="ECO:0000256" key="1">
    <source>
        <dbReference type="PROSITE-ProRule" id="PRU00047"/>
    </source>
</evidence>
<dbReference type="Gene3D" id="4.10.60.10">
    <property type="entry name" value="Zinc finger, CCHC-type"/>
    <property type="match status" value="1"/>
</dbReference>
<evidence type="ECO:0000313" key="5">
    <source>
        <dbReference type="Proteomes" id="UP000799770"/>
    </source>
</evidence>
<dbReference type="PROSITE" id="PS50158">
    <property type="entry name" value="ZF_CCHC"/>
    <property type="match status" value="1"/>
</dbReference>
<evidence type="ECO:0000259" key="3">
    <source>
        <dbReference type="PROSITE" id="PS50158"/>
    </source>
</evidence>
<keyword evidence="1" id="KW-0863">Zinc-finger</keyword>
<feature type="compositionally biased region" description="Basic and acidic residues" evidence="2">
    <location>
        <begin position="92"/>
        <end position="103"/>
    </location>
</feature>
<feature type="compositionally biased region" description="Basic and acidic residues" evidence="2">
    <location>
        <begin position="180"/>
        <end position="215"/>
    </location>
</feature>
<organism evidence="4 5">
    <name type="scientific">Lophiotrema nucula</name>
    <dbReference type="NCBI Taxonomy" id="690887"/>
    <lineage>
        <taxon>Eukaryota</taxon>
        <taxon>Fungi</taxon>
        <taxon>Dikarya</taxon>
        <taxon>Ascomycota</taxon>
        <taxon>Pezizomycotina</taxon>
        <taxon>Dothideomycetes</taxon>
        <taxon>Pleosporomycetidae</taxon>
        <taxon>Pleosporales</taxon>
        <taxon>Lophiotremataceae</taxon>
        <taxon>Lophiotrema</taxon>
    </lineage>
</organism>
<dbReference type="OrthoDB" id="427960at2759"/>
<feature type="region of interest" description="Disordered" evidence="2">
    <location>
        <begin position="255"/>
        <end position="285"/>
    </location>
</feature>
<protein>
    <recommendedName>
        <fullName evidence="3">CCHC-type domain-containing protein</fullName>
    </recommendedName>
</protein>
<dbReference type="EMBL" id="ML977327">
    <property type="protein sequence ID" value="KAF2113786.1"/>
    <property type="molecule type" value="Genomic_DNA"/>
</dbReference>
<dbReference type="SUPFAM" id="SSF57756">
    <property type="entry name" value="Retrovirus zinc finger-like domains"/>
    <property type="match status" value="1"/>
</dbReference>
<feature type="compositionally biased region" description="Low complexity" evidence="2">
    <location>
        <begin position="55"/>
        <end position="64"/>
    </location>
</feature>
<feature type="compositionally biased region" description="Basic and acidic residues" evidence="2">
    <location>
        <begin position="65"/>
        <end position="78"/>
    </location>
</feature>
<dbReference type="Pfam" id="PF00098">
    <property type="entry name" value="zf-CCHC"/>
    <property type="match status" value="1"/>
</dbReference>
<name>A0A6A5Z3Y4_9PLEO</name>
<sequence>MASTPKMMSSRLMTMKFMQRSAAKEPSTPSNPPPSKRVRLSNGTSSTPATPAPSEQAVVQAALAAEEKKREEALDRAAAKAGETKWVLSFQEPDRSTRGEGLEVREVGFGGIDLLESDEEEESGQGGARMRFGGGVKRKAQKIVKEEESDAESGEASESDSEDSGEDEEDLDSDDPTAELIRETKRDVYAKEREARRVSKESKKERESMRRRSGVDEDMDVSKLSSLSGGGTPKSAVKGKSDMACFACGEKGHMKAQCPNNQGQGRAFSRGGGSRRGRGGLSGRR</sequence>
<feature type="domain" description="CCHC-type" evidence="3">
    <location>
        <begin position="245"/>
        <end position="260"/>
    </location>
</feature>
<evidence type="ECO:0000256" key="2">
    <source>
        <dbReference type="SAM" id="MobiDB-lite"/>
    </source>
</evidence>
<keyword evidence="1" id="KW-0479">Metal-binding</keyword>
<evidence type="ECO:0000313" key="4">
    <source>
        <dbReference type="EMBL" id="KAF2113786.1"/>
    </source>
</evidence>
<feature type="compositionally biased region" description="Gly residues" evidence="2">
    <location>
        <begin position="124"/>
        <end position="135"/>
    </location>
</feature>
<dbReference type="InterPro" id="IPR036875">
    <property type="entry name" value="Znf_CCHC_sf"/>
</dbReference>
<feature type="region of interest" description="Disordered" evidence="2">
    <location>
        <begin position="115"/>
        <end position="240"/>
    </location>
</feature>
<dbReference type="AlphaFoldDB" id="A0A6A5Z3Y4"/>
<keyword evidence="1" id="KW-0862">Zinc</keyword>
<dbReference type="GO" id="GO:0003676">
    <property type="term" value="F:nucleic acid binding"/>
    <property type="evidence" value="ECO:0007669"/>
    <property type="project" value="InterPro"/>
</dbReference>